<keyword evidence="1" id="KW-0472">Membrane</keyword>
<dbReference type="InterPro" id="IPR032508">
    <property type="entry name" value="FecR_C"/>
</dbReference>
<dbReference type="Gene3D" id="3.55.50.30">
    <property type="match status" value="1"/>
</dbReference>
<reference evidence="4" key="1">
    <citation type="submission" date="2022-12" db="EMBL/GenBank/DDBJ databases">
        <title>Genome sequence of SJ11.</title>
        <authorList>
            <person name="Woo H."/>
        </authorList>
    </citation>
    <scope>NUCLEOTIDE SEQUENCE</scope>
    <source>
        <strain evidence="4">SJ11</strain>
    </source>
</reference>
<feature type="domain" description="FecR protein" evidence="2">
    <location>
        <begin position="170"/>
        <end position="266"/>
    </location>
</feature>
<keyword evidence="5" id="KW-1185">Reference proteome</keyword>
<evidence type="ECO:0000313" key="4">
    <source>
        <dbReference type="EMBL" id="MCZ4222525.1"/>
    </source>
</evidence>
<protein>
    <submittedName>
        <fullName evidence="4">DUF4974 domain-containing protein</fullName>
    </submittedName>
</protein>
<evidence type="ECO:0000259" key="2">
    <source>
        <dbReference type="Pfam" id="PF04773"/>
    </source>
</evidence>
<name>A0ABT4KUC0_9SPHI</name>
<organism evidence="4 5">
    <name type="scientific">Pedobacter rhodius</name>
    <dbReference type="NCBI Taxonomy" id="3004098"/>
    <lineage>
        <taxon>Bacteria</taxon>
        <taxon>Pseudomonadati</taxon>
        <taxon>Bacteroidota</taxon>
        <taxon>Sphingobacteriia</taxon>
        <taxon>Sphingobacteriales</taxon>
        <taxon>Sphingobacteriaceae</taxon>
        <taxon>Pedobacter</taxon>
    </lineage>
</organism>
<evidence type="ECO:0000256" key="1">
    <source>
        <dbReference type="SAM" id="Phobius"/>
    </source>
</evidence>
<dbReference type="PANTHER" id="PTHR30273:SF2">
    <property type="entry name" value="PROTEIN FECR"/>
    <property type="match status" value="1"/>
</dbReference>
<feature type="domain" description="Protein FecR C-terminal" evidence="3">
    <location>
        <begin position="307"/>
        <end position="375"/>
    </location>
</feature>
<dbReference type="Proteomes" id="UP001144341">
    <property type="component" value="Unassembled WGS sequence"/>
</dbReference>
<dbReference type="InterPro" id="IPR006860">
    <property type="entry name" value="FecR"/>
</dbReference>
<accession>A0ABT4KUC0</accession>
<evidence type="ECO:0000259" key="3">
    <source>
        <dbReference type="Pfam" id="PF16344"/>
    </source>
</evidence>
<feature type="transmembrane region" description="Helical" evidence="1">
    <location>
        <begin position="68"/>
        <end position="90"/>
    </location>
</feature>
<keyword evidence="1" id="KW-0812">Transmembrane</keyword>
<dbReference type="EMBL" id="JAPWGL010000001">
    <property type="protein sequence ID" value="MCZ4222525.1"/>
    <property type="molecule type" value="Genomic_DNA"/>
</dbReference>
<keyword evidence="1" id="KW-1133">Transmembrane helix</keyword>
<dbReference type="Pfam" id="PF16344">
    <property type="entry name" value="FecR_C"/>
    <property type="match status" value="1"/>
</dbReference>
<comment type="caution">
    <text evidence="4">The sequence shown here is derived from an EMBL/GenBank/DDBJ whole genome shotgun (WGS) entry which is preliminary data.</text>
</comment>
<dbReference type="RefSeq" id="WP_269414325.1">
    <property type="nucleotide sequence ID" value="NZ_JAPWGL010000001.1"/>
</dbReference>
<evidence type="ECO:0000313" key="5">
    <source>
        <dbReference type="Proteomes" id="UP001144341"/>
    </source>
</evidence>
<dbReference type="Gene3D" id="2.60.120.1440">
    <property type="match status" value="1"/>
</dbReference>
<gene>
    <name evidence="4" type="ORF">O0931_04375</name>
</gene>
<dbReference type="Pfam" id="PF04773">
    <property type="entry name" value="FecR"/>
    <property type="match status" value="1"/>
</dbReference>
<sequence length="377" mass="42015">MNEEDIKHILDKYKAGSASDEEIALLESWYLQFNLPEPEVLNEQERMEAFNRVGTHLNINPKVKVRKIFWPGVAAAAILLIVFLAGLMLFNNPSGADKQMAQRDVAPGGNNAFLTLNDGKKIDLSSAENGELAKQSGIKVTKLANGQLVYEISALASQPATSNAAIAYNTIETPRGGTYMVILPDGSKVWLNAASSLRYPTVFEKNKQRKVQLNGEAYFEVTHNKLSPFLVETNRQTVEVLGTHFNVNTYTDEQAVRTTLLEGSVKVNAGSSHLLIKPGEQSVLTGNKLTAMPVDVEDIVAWKNGLFQFSDENLESVMRKISRWYDVDIEYADEHIKQIPLTGIITHFTNISKVLRMLELTKQVHFKIEGRKIIVSK</sequence>
<dbReference type="PANTHER" id="PTHR30273">
    <property type="entry name" value="PERIPLASMIC SIGNAL SENSOR AND SIGMA FACTOR ACTIVATOR FECR-RELATED"/>
    <property type="match status" value="1"/>
</dbReference>
<dbReference type="PIRSF" id="PIRSF018266">
    <property type="entry name" value="FecR"/>
    <property type="match status" value="1"/>
</dbReference>
<proteinExistence type="predicted"/>
<dbReference type="InterPro" id="IPR012373">
    <property type="entry name" value="Ferrdict_sens_TM"/>
</dbReference>